<dbReference type="GO" id="GO:0004364">
    <property type="term" value="F:glutathione transferase activity"/>
    <property type="evidence" value="ECO:0007669"/>
    <property type="project" value="TreeGrafter"/>
</dbReference>
<evidence type="ECO:0000256" key="2">
    <source>
        <dbReference type="ARBA" id="ARBA00022692"/>
    </source>
</evidence>
<dbReference type="InterPro" id="IPR023352">
    <property type="entry name" value="MAPEG-like_dom_sf"/>
</dbReference>
<evidence type="ECO:0000313" key="6">
    <source>
        <dbReference type="EMBL" id="KAK6354687.1"/>
    </source>
</evidence>
<dbReference type="PANTHER" id="PTHR10250">
    <property type="entry name" value="MICROSOMAL GLUTATHIONE S-TRANSFERASE"/>
    <property type="match status" value="1"/>
</dbReference>
<sequence>MDVTIPKEFGYVVLVALTSTFVNQWHGIVVGGARRRANIPYPNAYAPNAEAPHGSPQYIFNCAQRAHSNYLENLPQFYVGLFVSGLQYPKLAAGLGSLWIFGRILYTIGYTNPAKERGRGRFLGGPFWYPGLLGLWGTAGYVCYKMITGA</sequence>
<dbReference type="GO" id="GO:0016020">
    <property type="term" value="C:membrane"/>
    <property type="evidence" value="ECO:0007669"/>
    <property type="project" value="UniProtKB-SubCell"/>
</dbReference>
<accession>A0AAV9V7H1</accession>
<keyword evidence="4 5" id="KW-0472">Membrane</keyword>
<comment type="caution">
    <text evidence="6">The sequence shown here is derived from an EMBL/GenBank/DDBJ whole genome shotgun (WGS) entry which is preliminary data.</text>
</comment>
<protein>
    <recommendedName>
        <fullName evidence="8">Microsomal glutathione S-transferase 3</fullName>
    </recommendedName>
</protein>
<dbReference type="GO" id="GO:0004602">
    <property type="term" value="F:glutathione peroxidase activity"/>
    <property type="evidence" value="ECO:0007669"/>
    <property type="project" value="TreeGrafter"/>
</dbReference>
<dbReference type="InterPro" id="IPR001129">
    <property type="entry name" value="Membr-assoc_MAPEG"/>
</dbReference>
<dbReference type="AlphaFoldDB" id="A0AAV9V7H1"/>
<feature type="transmembrane region" description="Helical" evidence="5">
    <location>
        <begin position="88"/>
        <end position="106"/>
    </location>
</feature>
<reference evidence="6 7" key="1">
    <citation type="submission" date="2019-10" db="EMBL/GenBank/DDBJ databases">
        <authorList>
            <person name="Palmer J.M."/>
        </authorList>
    </citation>
    <scope>NUCLEOTIDE SEQUENCE [LARGE SCALE GENOMIC DNA]</scope>
    <source>
        <strain evidence="6 7">TWF696</strain>
    </source>
</reference>
<proteinExistence type="predicted"/>
<keyword evidence="3 5" id="KW-1133">Transmembrane helix</keyword>
<comment type="subcellular location">
    <subcellularLocation>
        <location evidence="1">Membrane</location>
        <topology evidence="1">Multi-pass membrane protein</topology>
    </subcellularLocation>
</comment>
<dbReference type="EMBL" id="JAVHNQ010000002">
    <property type="protein sequence ID" value="KAK6354687.1"/>
    <property type="molecule type" value="Genomic_DNA"/>
</dbReference>
<organism evidence="6 7">
    <name type="scientific">Orbilia brochopaga</name>
    <dbReference type="NCBI Taxonomy" id="3140254"/>
    <lineage>
        <taxon>Eukaryota</taxon>
        <taxon>Fungi</taxon>
        <taxon>Dikarya</taxon>
        <taxon>Ascomycota</taxon>
        <taxon>Pezizomycotina</taxon>
        <taxon>Orbiliomycetes</taxon>
        <taxon>Orbiliales</taxon>
        <taxon>Orbiliaceae</taxon>
        <taxon>Orbilia</taxon>
    </lineage>
</organism>
<keyword evidence="7" id="KW-1185">Reference proteome</keyword>
<feature type="transmembrane region" description="Helical" evidence="5">
    <location>
        <begin position="127"/>
        <end position="147"/>
    </location>
</feature>
<evidence type="ECO:0000256" key="4">
    <source>
        <dbReference type="ARBA" id="ARBA00023136"/>
    </source>
</evidence>
<dbReference type="InterPro" id="IPR050997">
    <property type="entry name" value="MAPEG"/>
</dbReference>
<evidence type="ECO:0000256" key="1">
    <source>
        <dbReference type="ARBA" id="ARBA00004141"/>
    </source>
</evidence>
<evidence type="ECO:0000313" key="7">
    <source>
        <dbReference type="Proteomes" id="UP001375240"/>
    </source>
</evidence>
<evidence type="ECO:0000256" key="3">
    <source>
        <dbReference type="ARBA" id="ARBA00022989"/>
    </source>
</evidence>
<evidence type="ECO:0000256" key="5">
    <source>
        <dbReference type="SAM" id="Phobius"/>
    </source>
</evidence>
<dbReference type="GO" id="GO:0005635">
    <property type="term" value="C:nuclear envelope"/>
    <property type="evidence" value="ECO:0007669"/>
    <property type="project" value="TreeGrafter"/>
</dbReference>
<dbReference type="Proteomes" id="UP001375240">
    <property type="component" value="Unassembled WGS sequence"/>
</dbReference>
<gene>
    <name evidence="6" type="ORF">TWF696_003826</name>
</gene>
<name>A0AAV9V7H1_9PEZI</name>
<dbReference type="SUPFAM" id="SSF161084">
    <property type="entry name" value="MAPEG domain-like"/>
    <property type="match status" value="1"/>
</dbReference>
<dbReference type="PANTHER" id="PTHR10250:SF26">
    <property type="entry name" value="GLUTATHIONE S-TRANSFERASE 3, MITOCHONDRIAL"/>
    <property type="match status" value="1"/>
</dbReference>
<dbReference type="Gene3D" id="1.20.120.550">
    <property type="entry name" value="Membrane associated eicosanoid/glutathione metabolism-like domain"/>
    <property type="match status" value="1"/>
</dbReference>
<keyword evidence="2 5" id="KW-0812">Transmembrane</keyword>
<dbReference type="Pfam" id="PF01124">
    <property type="entry name" value="MAPEG"/>
    <property type="match status" value="1"/>
</dbReference>
<dbReference type="GO" id="GO:0005783">
    <property type="term" value="C:endoplasmic reticulum"/>
    <property type="evidence" value="ECO:0007669"/>
    <property type="project" value="TreeGrafter"/>
</dbReference>
<evidence type="ECO:0008006" key="8">
    <source>
        <dbReference type="Google" id="ProtNLM"/>
    </source>
</evidence>